<evidence type="ECO:0000259" key="5">
    <source>
        <dbReference type="PROSITE" id="PS50931"/>
    </source>
</evidence>
<keyword evidence="4" id="KW-0804">Transcription</keyword>
<protein>
    <submittedName>
        <fullName evidence="6">DNA-binding transcriptional LysR family regulator</fullName>
    </submittedName>
</protein>
<evidence type="ECO:0000256" key="1">
    <source>
        <dbReference type="ARBA" id="ARBA00009437"/>
    </source>
</evidence>
<dbReference type="CDD" id="cd05466">
    <property type="entry name" value="PBP2_LTTR_substrate"/>
    <property type="match status" value="1"/>
</dbReference>
<feature type="domain" description="HTH lysR-type" evidence="5">
    <location>
        <begin position="1"/>
        <end position="57"/>
    </location>
</feature>
<dbReference type="Pfam" id="PF03466">
    <property type="entry name" value="LysR_substrate"/>
    <property type="match status" value="1"/>
</dbReference>
<name>A0ABT9U1X2_PAEHA</name>
<dbReference type="SUPFAM" id="SSF53850">
    <property type="entry name" value="Periplasmic binding protein-like II"/>
    <property type="match status" value="1"/>
</dbReference>
<dbReference type="InterPro" id="IPR050950">
    <property type="entry name" value="HTH-type_LysR_regulators"/>
</dbReference>
<evidence type="ECO:0000313" key="6">
    <source>
        <dbReference type="EMBL" id="MDQ0113262.1"/>
    </source>
</evidence>
<evidence type="ECO:0000256" key="3">
    <source>
        <dbReference type="ARBA" id="ARBA00023125"/>
    </source>
</evidence>
<evidence type="ECO:0000256" key="4">
    <source>
        <dbReference type="ARBA" id="ARBA00023163"/>
    </source>
</evidence>
<gene>
    <name evidence="6" type="ORF">J2T15_002703</name>
</gene>
<dbReference type="PANTHER" id="PTHR30419">
    <property type="entry name" value="HTH-TYPE TRANSCRIPTIONAL REGULATOR YBHD"/>
    <property type="match status" value="1"/>
</dbReference>
<dbReference type="Gene3D" id="3.40.190.290">
    <property type="match status" value="1"/>
</dbReference>
<dbReference type="Gene3D" id="1.10.10.10">
    <property type="entry name" value="Winged helix-like DNA-binding domain superfamily/Winged helix DNA-binding domain"/>
    <property type="match status" value="1"/>
</dbReference>
<dbReference type="PROSITE" id="PS50931">
    <property type="entry name" value="HTH_LYSR"/>
    <property type="match status" value="1"/>
</dbReference>
<accession>A0ABT9U1X2</accession>
<comment type="caution">
    <text evidence="6">The sequence shown here is derived from an EMBL/GenBank/DDBJ whole genome shotgun (WGS) entry which is preliminary data.</text>
</comment>
<dbReference type="PANTHER" id="PTHR30419:SF25">
    <property type="entry name" value="HTH-TYPE TRANSCRIPTIONAL REGULATOR YTLI"/>
    <property type="match status" value="1"/>
</dbReference>
<dbReference type="InterPro" id="IPR036390">
    <property type="entry name" value="WH_DNA-bd_sf"/>
</dbReference>
<dbReference type="Proteomes" id="UP001229346">
    <property type="component" value="Unassembled WGS sequence"/>
</dbReference>
<organism evidence="6 7">
    <name type="scientific">Paenibacillus harenae</name>
    <dbReference type="NCBI Taxonomy" id="306543"/>
    <lineage>
        <taxon>Bacteria</taxon>
        <taxon>Bacillati</taxon>
        <taxon>Bacillota</taxon>
        <taxon>Bacilli</taxon>
        <taxon>Bacillales</taxon>
        <taxon>Paenibacillaceae</taxon>
        <taxon>Paenibacillus</taxon>
    </lineage>
</organism>
<keyword evidence="7" id="KW-1185">Reference proteome</keyword>
<dbReference type="InterPro" id="IPR036388">
    <property type="entry name" value="WH-like_DNA-bd_sf"/>
</dbReference>
<proteinExistence type="inferred from homology"/>
<comment type="similarity">
    <text evidence="1">Belongs to the LysR transcriptional regulatory family.</text>
</comment>
<reference evidence="6 7" key="1">
    <citation type="submission" date="2023-07" db="EMBL/GenBank/DDBJ databases">
        <title>Sorghum-associated microbial communities from plants grown in Nebraska, USA.</title>
        <authorList>
            <person name="Schachtman D."/>
        </authorList>
    </citation>
    <scope>NUCLEOTIDE SEQUENCE [LARGE SCALE GENOMIC DNA]</scope>
    <source>
        <strain evidence="6 7">CC482</strain>
    </source>
</reference>
<dbReference type="RefSeq" id="WP_307204376.1">
    <property type="nucleotide sequence ID" value="NZ_JAUSSU010000005.1"/>
</dbReference>
<dbReference type="EMBL" id="JAUSSU010000005">
    <property type="protein sequence ID" value="MDQ0113262.1"/>
    <property type="molecule type" value="Genomic_DNA"/>
</dbReference>
<dbReference type="GO" id="GO:0003677">
    <property type="term" value="F:DNA binding"/>
    <property type="evidence" value="ECO:0007669"/>
    <property type="project" value="UniProtKB-KW"/>
</dbReference>
<dbReference type="SUPFAM" id="SSF46785">
    <property type="entry name" value="Winged helix' DNA-binding domain"/>
    <property type="match status" value="1"/>
</dbReference>
<dbReference type="InterPro" id="IPR005119">
    <property type="entry name" value="LysR_subst-bd"/>
</dbReference>
<dbReference type="PRINTS" id="PR00039">
    <property type="entry name" value="HTHLYSR"/>
</dbReference>
<keyword evidence="2" id="KW-0805">Transcription regulation</keyword>
<evidence type="ECO:0000313" key="7">
    <source>
        <dbReference type="Proteomes" id="UP001229346"/>
    </source>
</evidence>
<evidence type="ECO:0000256" key="2">
    <source>
        <dbReference type="ARBA" id="ARBA00023015"/>
    </source>
</evidence>
<sequence length="301" mass="34456">MFRQLECFIQICKEGSFTKAAEVLMISQPTISQQIRFLEVEVGSPLFERAGRGVKITADGEILYEKALSVMRLIEESKKETHELRNARARENKLSIGISPMDFFSLIPRFLKFHEQYPDITLKFASAENTSQQLLDSSIDIGITDNHDLNKEIHMMHLYKEEQALVVYADHPWADRTFVSFQELEDLESSLFVGDISLIEHLHTFSAKIAKSLQSKFESTSTAILLSMVLQKMGVAILPASLIENFSGQQLKMIRLVDPTPVREIKLIFKKVHYNNPSVQKCIDFFLEQSKQVGRLRSSQR</sequence>
<dbReference type="InterPro" id="IPR000847">
    <property type="entry name" value="LysR_HTH_N"/>
</dbReference>
<keyword evidence="3 6" id="KW-0238">DNA-binding</keyword>
<dbReference type="Pfam" id="PF00126">
    <property type="entry name" value="HTH_1"/>
    <property type="match status" value="1"/>
</dbReference>